<proteinExistence type="predicted"/>
<dbReference type="GO" id="GO:0006047">
    <property type="term" value="P:UDP-N-acetylglucosamine metabolic process"/>
    <property type="evidence" value="ECO:0007669"/>
    <property type="project" value="TreeGrafter"/>
</dbReference>
<feature type="domain" description="SIS" evidence="1">
    <location>
        <begin position="71"/>
        <end position="212"/>
    </location>
</feature>
<evidence type="ECO:0000313" key="2">
    <source>
        <dbReference type="EMBL" id="CTR05141.1"/>
    </source>
</evidence>
<dbReference type="Pfam" id="PF01380">
    <property type="entry name" value="SIS"/>
    <property type="match status" value="1"/>
</dbReference>
<dbReference type="SUPFAM" id="SSF53697">
    <property type="entry name" value="SIS domain"/>
    <property type="match status" value="1"/>
</dbReference>
<dbReference type="GO" id="GO:0006487">
    <property type="term" value="P:protein N-linked glycosylation"/>
    <property type="evidence" value="ECO:0007669"/>
    <property type="project" value="TreeGrafter"/>
</dbReference>
<dbReference type="GO" id="GO:0097367">
    <property type="term" value="F:carbohydrate derivative binding"/>
    <property type="evidence" value="ECO:0007669"/>
    <property type="project" value="InterPro"/>
</dbReference>
<accession>A0A0K3CD80</accession>
<dbReference type="FunFam" id="3.40.50.10490:FF:000002">
    <property type="entry name" value="Glutamine--fructose-6-phosphate aminotransferase [isomerizing]"/>
    <property type="match status" value="1"/>
</dbReference>
<gene>
    <name evidence="2" type="primary">FGENESH: predicted gene_2.171</name>
    <name evidence="2" type="ORF">BN2166_0010020</name>
</gene>
<dbReference type="CDD" id="cd05009">
    <property type="entry name" value="SIS_GlmS_GlmD_2"/>
    <property type="match status" value="1"/>
</dbReference>
<dbReference type="GO" id="GO:0006002">
    <property type="term" value="P:fructose 6-phosphate metabolic process"/>
    <property type="evidence" value="ECO:0007669"/>
    <property type="project" value="TreeGrafter"/>
</dbReference>
<name>A0A0K3CD80_RHOTO</name>
<dbReference type="PANTHER" id="PTHR10937:SF0">
    <property type="entry name" value="GLUTAMINE--FRUCTOSE-6-PHOSPHATE TRANSAMINASE (ISOMERIZING)"/>
    <property type="match status" value="1"/>
</dbReference>
<organism evidence="2 3">
    <name type="scientific">Rhodotorula toruloides</name>
    <name type="common">Yeast</name>
    <name type="synonym">Rhodosporidium toruloides</name>
    <dbReference type="NCBI Taxonomy" id="5286"/>
    <lineage>
        <taxon>Eukaryota</taxon>
        <taxon>Fungi</taxon>
        <taxon>Dikarya</taxon>
        <taxon>Basidiomycota</taxon>
        <taxon>Pucciniomycotina</taxon>
        <taxon>Microbotryomycetes</taxon>
        <taxon>Sporidiobolales</taxon>
        <taxon>Sporidiobolaceae</taxon>
        <taxon>Rhodotorula</taxon>
    </lineage>
</organism>
<protein>
    <submittedName>
        <fullName evidence="2">BY PROTMAP: gi|472583297|gb|EMS20940.1| glutamine-fructose-6-phosphate transaminase [Rhodosporidium toruloides NP11]</fullName>
    </submittedName>
</protein>
<reference evidence="2 3" key="1">
    <citation type="submission" date="2015-07" db="EMBL/GenBank/DDBJ databases">
        <authorList>
            <person name="Cajimat M.N.B."/>
            <person name="Milazzo M.L."/>
            <person name="Fulhorst C.F."/>
        </authorList>
    </citation>
    <scope>NUCLEOTIDE SEQUENCE [LARGE SCALE GENOMIC DNA]</scope>
    <source>
        <strain evidence="2">Single colony</strain>
    </source>
</reference>
<dbReference type="EMBL" id="CWKI01000002">
    <property type="protein sequence ID" value="CTR05141.1"/>
    <property type="molecule type" value="Genomic_DNA"/>
</dbReference>
<evidence type="ECO:0000259" key="1">
    <source>
        <dbReference type="PROSITE" id="PS51464"/>
    </source>
</evidence>
<keyword evidence="3" id="KW-1185">Reference proteome</keyword>
<dbReference type="AlphaFoldDB" id="A0A0K3CD80"/>
<dbReference type="InterPro" id="IPR035490">
    <property type="entry name" value="GlmS/FrlB_SIS"/>
</dbReference>
<dbReference type="GO" id="GO:0004360">
    <property type="term" value="F:glutamine-fructose-6-phosphate transaminase (isomerizing) activity"/>
    <property type="evidence" value="ECO:0007669"/>
    <property type="project" value="UniProtKB-ARBA"/>
</dbReference>
<dbReference type="STRING" id="5286.A0A0K3CD80"/>
<dbReference type="Gene3D" id="3.40.50.10490">
    <property type="entry name" value="Glucose-6-phosphate isomerase like protein, domain 1"/>
    <property type="match status" value="2"/>
</dbReference>
<dbReference type="PANTHER" id="PTHR10937">
    <property type="entry name" value="GLUCOSAMINE--FRUCTOSE-6-PHOSPHATE AMINOTRANSFERASE, ISOMERIZING"/>
    <property type="match status" value="1"/>
</dbReference>
<sequence length="222" mass="24519">MELMLLLEVLQVLRRLSNPPLIRRPVARDAGVARSPSTSHSRRLQENEAAVYSLPGQIRAILQHDSEFQAIAPMLAKQTSLLIMGRGYQHATCLEAALKIKELSYLHSEGILAGELKHGPLALIDESMPVILVMTQDSIYPKVRSALEQVTARKGAPIIIANDTDPSFDDGRHRVIRVPRTVDCLQGILNIIPLQLLSYHVAIARGCNVDMPRNLAKSVTVE</sequence>
<evidence type="ECO:0000313" key="3">
    <source>
        <dbReference type="Proteomes" id="UP000199069"/>
    </source>
</evidence>
<dbReference type="InterPro" id="IPR046348">
    <property type="entry name" value="SIS_dom_sf"/>
</dbReference>
<dbReference type="OMA" id="MHYAINS"/>
<dbReference type="PROSITE" id="PS51464">
    <property type="entry name" value="SIS"/>
    <property type="match status" value="1"/>
</dbReference>
<dbReference type="InterPro" id="IPR001347">
    <property type="entry name" value="SIS_dom"/>
</dbReference>
<dbReference type="GO" id="GO:0046349">
    <property type="term" value="P:amino sugar biosynthetic process"/>
    <property type="evidence" value="ECO:0007669"/>
    <property type="project" value="UniProtKB-ARBA"/>
</dbReference>
<dbReference type="Proteomes" id="UP000199069">
    <property type="component" value="Unassembled WGS sequence"/>
</dbReference>